<dbReference type="Pfam" id="PF02321">
    <property type="entry name" value="OEP"/>
    <property type="match status" value="2"/>
</dbReference>
<proteinExistence type="inferred from homology"/>
<sequence length="476" mass="50031">MTRLTSLAALVPLLLAGCASVPKVAPQLAPVRAEALGLSGRTAAIDPRWWTAFGDPQLDSLIDQALAGNPNLEEALARVRIAEAQVEGQGAALRPQINGSGQISRAHIADRLLPPPIGGSTANLGLAYANFGWDLDLFGRQHAAIRQAAASAEAARLDADATRLTLSVSIARTYVGLARAERQIEVAQAFVKTRQDALRFIQSRRRNQLASDFNLRQAETLVAEAEQAQTRAVEQRDLLVHALAALTGRGADAYAQIRRPTLSLDTVPGVPADLPADLLGRRPDLLAGRARIAAAEQGRAEAKAAFLPDVSLSALAGLTAVGLSHFFTAGAGTWSGGAAVSLPIFQGGRLRANYRGATADLDRAIASYDDAVLGAVREAADALTAVGAGDADLAQQARVVHGLRETVRLDQVRTRTGLGSQLDAIDSGFRLLEAEQTLVDLQAETLTRRIQLIAALGGGFDPQGPRAAARATDPRS</sequence>
<evidence type="ECO:0000256" key="8">
    <source>
        <dbReference type="ARBA" id="ARBA00023288"/>
    </source>
</evidence>
<comment type="subcellular location">
    <subcellularLocation>
        <location evidence="9">Cell membrane</location>
        <topology evidence="9">Lipid-anchor</topology>
    </subcellularLocation>
    <subcellularLocation>
        <location evidence="1">Membrane</location>
    </subcellularLocation>
</comment>
<feature type="chain" id="PRO_5045008461" evidence="9">
    <location>
        <begin position="25"/>
        <end position="476"/>
    </location>
</feature>
<dbReference type="InterPro" id="IPR010131">
    <property type="entry name" value="MdtP/NodT-like"/>
</dbReference>
<protein>
    <submittedName>
        <fullName evidence="10">Efflux transporter outer membrane subunit</fullName>
    </submittedName>
</protein>
<keyword evidence="11" id="KW-1185">Reference proteome</keyword>
<reference evidence="10" key="1">
    <citation type="journal article" date="2022" name="Toxins">
        <title>Genomic Analysis of Sphingopyxis sp. USTB-05 for Biodegrading Cyanobacterial Hepatotoxins.</title>
        <authorList>
            <person name="Liu C."/>
            <person name="Xu Q."/>
            <person name="Zhao Z."/>
            <person name="Zhang H."/>
            <person name="Liu X."/>
            <person name="Yin C."/>
            <person name="Liu Y."/>
            <person name="Yan H."/>
        </authorList>
    </citation>
    <scope>NUCLEOTIDE SEQUENCE</scope>
    <source>
        <strain evidence="10">NBD5</strain>
    </source>
</reference>
<evidence type="ECO:0000256" key="2">
    <source>
        <dbReference type="ARBA" id="ARBA00007613"/>
    </source>
</evidence>
<dbReference type="Gene3D" id="2.20.200.10">
    <property type="entry name" value="Outer membrane efflux proteins (OEP)"/>
    <property type="match status" value="1"/>
</dbReference>
<accession>A0ABY4X6L2</accession>
<dbReference type="SUPFAM" id="SSF56954">
    <property type="entry name" value="Outer membrane efflux proteins (OEP)"/>
    <property type="match status" value="1"/>
</dbReference>
<dbReference type="NCBIfam" id="TIGR01845">
    <property type="entry name" value="outer_NodT"/>
    <property type="match status" value="1"/>
</dbReference>
<evidence type="ECO:0000313" key="11">
    <source>
        <dbReference type="Proteomes" id="UP001056937"/>
    </source>
</evidence>
<feature type="signal peptide" evidence="9">
    <location>
        <begin position="1"/>
        <end position="24"/>
    </location>
</feature>
<keyword evidence="8 9" id="KW-0449">Lipoprotein</keyword>
<dbReference type="Proteomes" id="UP001056937">
    <property type="component" value="Chromosome 1"/>
</dbReference>
<keyword evidence="4 9" id="KW-0812">Transmembrane</keyword>
<evidence type="ECO:0000256" key="3">
    <source>
        <dbReference type="ARBA" id="ARBA00022452"/>
    </source>
</evidence>
<dbReference type="InterPro" id="IPR003423">
    <property type="entry name" value="OMP_efflux"/>
</dbReference>
<evidence type="ECO:0000256" key="5">
    <source>
        <dbReference type="ARBA" id="ARBA00022729"/>
    </source>
</evidence>
<evidence type="ECO:0000256" key="4">
    <source>
        <dbReference type="ARBA" id="ARBA00022692"/>
    </source>
</evidence>
<dbReference type="RefSeq" id="WP_252166325.1">
    <property type="nucleotide sequence ID" value="NZ_CP084930.1"/>
</dbReference>
<comment type="similarity">
    <text evidence="2 9">Belongs to the outer membrane factor (OMF) (TC 1.B.17) family.</text>
</comment>
<evidence type="ECO:0000313" key="10">
    <source>
        <dbReference type="EMBL" id="USI72519.1"/>
    </source>
</evidence>
<organism evidence="10 11">
    <name type="scientific">Sphingomonas morindae</name>
    <dbReference type="NCBI Taxonomy" id="1541170"/>
    <lineage>
        <taxon>Bacteria</taxon>
        <taxon>Pseudomonadati</taxon>
        <taxon>Pseudomonadota</taxon>
        <taxon>Alphaproteobacteria</taxon>
        <taxon>Sphingomonadales</taxon>
        <taxon>Sphingomonadaceae</taxon>
        <taxon>Sphingomonas</taxon>
    </lineage>
</organism>
<dbReference type="PANTHER" id="PTHR30203:SF20">
    <property type="entry name" value="MULTIDRUG RESISTANCE OUTER MEMBRANE PROTEIN MDTP-RELATED"/>
    <property type="match status" value="1"/>
</dbReference>
<dbReference type="Gene3D" id="1.20.1600.10">
    <property type="entry name" value="Outer membrane efflux proteins (OEP)"/>
    <property type="match status" value="1"/>
</dbReference>
<gene>
    <name evidence="10" type="ORF">LHA26_14690</name>
</gene>
<dbReference type="PROSITE" id="PS51257">
    <property type="entry name" value="PROKAR_LIPOPROTEIN"/>
    <property type="match status" value="1"/>
</dbReference>
<evidence type="ECO:0000256" key="9">
    <source>
        <dbReference type="RuleBase" id="RU362097"/>
    </source>
</evidence>
<evidence type="ECO:0000256" key="1">
    <source>
        <dbReference type="ARBA" id="ARBA00004370"/>
    </source>
</evidence>
<keyword evidence="6 9" id="KW-0472">Membrane</keyword>
<dbReference type="EMBL" id="CP084930">
    <property type="protein sequence ID" value="USI72519.1"/>
    <property type="molecule type" value="Genomic_DNA"/>
</dbReference>
<evidence type="ECO:0000256" key="7">
    <source>
        <dbReference type="ARBA" id="ARBA00023139"/>
    </source>
</evidence>
<evidence type="ECO:0000256" key="6">
    <source>
        <dbReference type="ARBA" id="ARBA00023136"/>
    </source>
</evidence>
<dbReference type="PANTHER" id="PTHR30203">
    <property type="entry name" value="OUTER MEMBRANE CATION EFFLUX PROTEIN"/>
    <property type="match status" value="1"/>
</dbReference>
<keyword evidence="7 9" id="KW-0564">Palmitate</keyword>
<keyword evidence="5 9" id="KW-0732">Signal</keyword>
<keyword evidence="3 9" id="KW-1134">Transmembrane beta strand</keyword>
<name>A0ABY4X6L2_9SPHN</name>